<name>A0A952FJS2_9PROT</name>
<proteinExistence type="predicted"/>
<evidence type="ECO:0000313" key="2">
    <source>
        <dbReference type="EMBL" id="MBW8723974.1"/>
    </source>
</evidence>
<comment type="caution">
    <text evidence="2">The sequence shown here is derived from an EMBL/GenBank/DDBJ whole genome shotgun (WGS) entry which is preliminary data.</text>
</comment>
<accession>A0A952FJS2</accession>
<gene>
    <name evidence="2" type="ORF">JF625_02280</name>
</gene>
<organism evidence="2 3">
    <name type="scientific">Inquilinus limosus</name>
    <dbReference type="NCBI Taxonomy" id="171674"/>
    <lineage>
        <taxon>Bacteria</taxon>
        <taxon>Pseudomonadati</taxon>
        <taxon>Pseudomonadota</taxon>
        <taxon>Alphaproteobacteria</taxon>
        <taxon>Rhodospirillales</taxon>
        <taxon>Rhodospirillaceae</taxon>
        <taxon>Inquilinus</taxon>
    </lineage>
</organism>
<feature type="domain" description="YjiS-like" evidence="1">
    <location>
        <begin position="55"/>
        <end position="87"/>
    </location>
</feature>
<evidence type="ECO:0000259" key="1">
    <source>
        <dbReference type="Pfam" id="PF06568"/>
    </source>
</evidence>
<dbReference type="InterPro" id="IPR009506">
    <property type="entry name" value="YjiS-like"/>
</dbReference>
<dbReference type="Proteomes" id="UP000700706">
    <property type="component" value="Unassembled WGS sequence"/>
</dbReference>
<evidence type="ECO:0000313" key="3">
    <source>
        <dbReference type="Proteomes" id="UP000700706"/>
    </source>
</evidence>
<dbReference type="AlphaFoldDB" id="A0A952FJS2"/>
<dbReference type="Pfam" id="PF06568">
    <property type="entry name" value="YjiS-like"/>
    <property type="match status" value="1"/>
</dbReference>
<reference evidence="2" key="1">
    <citation type="submission" date="2020-06" db="EMBL/GenBank/DDBJ databases">
        <title>Stable isotope informed genome-resolved metagenomics uncovers potential trophic interactions in rhizosphere soil.</title>
        <authorList>
            <person name="Starr E.P."/>
            <person name="Shi S."/>
            <person name="Blazewicz S.J."/>
            <person name="Koch B.J."/>
            <person name="Probst A.J."/>
            <person name="Hungate B.A."/>
            <person name="Pett-Ridge J."/>
            <person name="Firestone M.K."/>
            <person name="Banfield J.F."/>
        </authorList>
    </citation>
    <scope>NUCLEOTIDE SEQUENCE</scope>
    <source>
        <strain evidence="2">YM_69_17</strain>
    </source>
</reference>
<protein>
    <submittedName>
        <fullName evidence="2">DUF1127 domain-containing protein</fullName>
    </submittedName>
</protein>
<dbReference type="EMBL" id="JAEKLZ010000064">
    <property type="protein sequence ID" value="MBW8723974.1"/>
    <property type="molecule type" value="Genomic_DNA"/>
</dbReference>
<sequence>MSGNAGDALLRCEDQGWKHSYRKRIYRLVQSNAHRAANLSLDAAREEGNAEVNLINKLVAAWERRRAYAALMQLDDRLLADIGMNRGTISERLARAARDINVAPAPVAVLRPAVAAANEDSVIRRAA</sequence>